<evidence type="ECO:0000313" key="1">
    <source>
        <dbReference type="EMBL" id="ACE90621.1"/>
    </source>
</evidence>
<organism evidence="1 2">
    <name type="scientific">Rhizobium etli (strain CIAT 652)</name>
    <dbReference type="NCBI Taxonomy" id="491916"/>
    <lineage>
        <taxon>Bacteria</taxon>
        <taxon>Pseudomonadati</taxon>
        <taxon>Pseudomonadota</taxon>
        <taxon>Alphaproteobacteria</taxon>
        <taxon>Hyphomicrobiales</taxon>
        <taxon>Rhizobiaceae</taxon>
        <taxon>Rhizobium/Agrobacterium group</taxon>
        <taxon>Rhizobium</taxon>
    </lineage>
</organism>
<reference evidence="1 2" key="1">
    <citation type="submission" date="2008-04" db="EMBL/GenBank/DDBJ databases">
        <title>Genome diversity and DNA divergence of Rhizobium etli.</title>
        <authorList>
            <person name="Gonzalez V."/>
            <person name="Acosta J.L."/>
            <person name="Santamaria R.I."/>
            <person name="Bustos P."/>
            <person name="Hernandez-Gonzalez I.L."/>
            <person name="Fernandez J.L."/>
            <person name="Diaz R."/>
            <person name="Flores M."/>
            <person name="Mora J."/>
            <person name="Palacios R."/>
            <person name="Davila G."/>
        </authorList>
    </citation>
    <scope>NUCLEOTIDE SEQUENCE [LARGE SCALE GENOMIC DNA]</scope>
    <source>
        <strain evidence="1 2">CIAT 652</strain>
    </source>
</reference>
<proteinExistence type="predicted"/>
<gene>
    <name evidence="1" type="ordered locus">RHECIAT_CH0001644</name>
</gene>
<dbReference type="AlphaFoldDB" id="B3PVW9"/>
<name>B3PVW9_RHIE6</name>
<accession>B3PVW9</accession>
<dbReference type="EMBL" id="CP001074">
    <property type="protein sequence ID" value="ACE90621.1"/>
    <property type="molecule type" value="Genomic_DNA"/>
</dbReference>
<dbReference type="KEGG" id="rec:RHECIAT_CH0001644"/>
<sequence length="60" mass="7005">MQCHDRGCLAVCNITLSISKQWRVYPTIFTCARYAFNPRDLLNYEVLLMDARTYGESIEN</sequence>
<dbReference type="Proteomes" id="UP000008817">
    <property type="component" value="Chromosome"/>
</dbReference>
<evidence type="ECO:0000313" key="2">
    <source>
        <dbReference type="Proteomes" id="UP000008817"/>
    </source>
</evidence>
<protein>
    <submittedName>
        <fullName evidence="1">Uncharacterized protein</fullName>
    </submittedName>
</protein>
<dbReference type="HOGENOM" id="CLU_2938491_0_0_5"/>